<dbReference type="Pfam" id="PF00078">
    <property type="entry name" value="RVT_1"/>
    <property type="match status" value="1"/>
</dbReference>
<dbReference type="InParanoid" id="A0A667YBN6"/>
<reference evidence="2" key="1">
    <citation type="submission" date="2019-06" db="EMBL/GenBank/DDBJ databases">
        <authorList>
            <consortium name="Wellcome Sanger Institute Data Sharing"/>
        </authorList>
    </citation>
    <scope>NUCLEOTIDE SEQUENCE [LARGE SCALE GENOMIC DNA]</scope>
</reference>
<reference evidence="2" key="3">
    <citation type="submission" date="2025-09" db="UniProtKB">
        <authorList>
            <consortium name="Ensembl"/>
        </authorList>
    </citation>
    <scope>IDENTIFICATION</scope>
</reference>
<dbReference type="AlphaFoldDB" id="A0A667YBN6"/>
<dbReference type="PANTHER" id="PTHR33332">
    <property type="entry name" value="REVERSE TRANSCRIPTASE DOMAIN-CONTAINING PROTEIN"/>
    <property type="match status" value="1"/>
</dbReference>
<feature type="domain" description="Reverse transcriptase" evidence="1">
    <location>
        <begin position="1"/>
        <end position="160"/>
    </location>
</feature>
<dbReference type="Proteomes" id="UP000472263">
    <property type="component" value="Chromosome 4"/>
</dbReference>
<dbReference type="GeneTree" id="ENSGT01010000222343"/>
<dbReference type="Ensembl" id="ENSMMDT00005028319.1">
    <property type="protein sequence ID" value="ENSMMDP00005027650.1"/>
    <property type="gene ID" value="ENSMMDG00005013261.1"/>
</dbReference>
<accession>A0A667YBN6</accession>
<evidence type="ECO:0000259" key="1">
    <source>
        <dbReference type="PROSITE" id="PS50878"/>
    </source>
</evidence>
<organism evidence="2 3">
    <name type="scientific">Myripristis murdjan</name>
    <name type="common">pinecone soldierfish</name>
    <dbReference type="NCBI Taxonomy" id="586833"/>
    <lineage>
        <taxon>Eukaryota</taxon>
        <taxon>Metazoa</taxon>
        <taxon>Chordata</taxon>
        <taxon>Craniata</taxon>
        <taxon>Vertebrata</taxon>
        <taxon>Euteleostomi</taxon>
        <taxon>Actinopterygii</taxon>
        <taxon>Neopterygii</taxon>
        <taxon>Teleostei</taxon>
        <taxon>Neoteleostei</taxon>
        <taxon>Acanthomorphata</taxon>
        <taxon>Holocentriformes</taxon>
        <taxon>Holocentridae</taxon>
        <taxon>Myripristis</taxon>
    </lineage>
</organism>
<keyword evidence="3" id="KW-1185">Reference proteome</keyword>
<evidence type="ECO:0000313" key="2">
    <source>
        <dbReference type="Ensembl" id="ENSMMDP00005027650.1"/>
    </source>
</evidence>
<dbReference type="InterPro" id="IPR000477">
    <property type="entry name" value="RT_dom"/>
</dbReference>
<protein>
    <recommendedName>
        <fullName evidence="1">Reverse transcriptase domain-containing protein</fullName>
    </recommendedName>
</protein>
<dbReference type="SUPFAM" id="SSF56672">
    <property type="entry name" value="DNA/RNA polymerases"/>
    <property type="match status" value="1"/>
</dbReference>
<dbReference type="InterPro" id="IPR043502">
    <property type="entry name" value="DNA/RNA_pol_sf"/>
</dbReference>
<name>A0A667YBN6_9TELE</name>
<dbReference type="PROSITE" id="PS50878">
    <property type="entry name" value="RT_POL"/>
    <property type="match status" value="1"/>
</dbReference>
<sequence length="180" mass="20050">MVSHHDLLLAIDADSTSVLLLLDLSAVFDTVDHCILLDRLTENFGSYLSERTQCVMYNNTKSKFSNVKCRVPQGSVLGPLLFSLYISPLGQIICSHGINFHCYADDTQLYLPIKADDPTEITRLEVCLVAVKNWMSRLPARLMADAGGWVSLIPWIGHSHLPRLQRGGLQEKSSLRLGQV</sequence>
<proteinExistence type="predicted"/>
<reference evidence="2" key="2">
    <citation type="submission" date="2025-08" db="UniProtKB">
        <authorList>
            <consortium name="Ensembl"/>
        </authorList>
    </citation>
    <scope>IDENTIFICATION</scope>
</reference>
<evidence type="ECO:0000313" key="3">
    <source>
        <dbReference type="Proteomes" id="UP000472263"/>
    </source>
</evidence>